<keyword evidence="1" id="KW-0343">GTPase activation</keyword>
<dbReference type="GO" id="GO:0005829">
    <property type="term" value="C:cytosol"/>
    <property type="evidence" value="ECO:0007669"/>
    <property type="project" value="TreeGrafter"/>
</dbReference>
<dbReference type="InterPro" id="IPR001611">
    <property type="entry name" value="Leu-rich_rpt"/>
</dbReference>
<dbReference type="InParanoid" id="K3WA85"/>
<keyword evidence="2" id="KW-0433">Leucine-rich repeat</keyword>
<dbReference type="GO" id="GO:0006913">
    <property type="term" value="P:nucleocytoplasmic transport"/>
    <property type="evidence" value="ECO:0007669"/>
    <property type="project" value="TreeGrafter"/>
</dbReference>
<sequence>MRLADRLTIVDFSYAFLGAPGIQVIAAALAINEYASLTQLNLRYNRMKTTGAQAILRALQHSSRLMHIDLSHNEIHSSVLDALSQSLIANHVLTRLELSHNPILATLQTHDEAATHETHVRTLLESITMHPALVSLGKLSSLSASKSHERLLWSALDQNRVQREQFILAGINRAMEMEAAAATDSRGRQCGDAELTMLQLACPFASSVARFTCVWKAKLARETRASVKWMLAARLQMDPAHTARHEDNQDQMGINWKLVVHRVCDLEDSIEDTASSGQVLVGSGNKYELCSAVVYCDASDVISLWLQATRSHPADDSEGERIGDESDRVKVFLKDIVVVPHHPEDRHICSSVSRTPSSYATLQWTRKRTRKTHDDPFPFVSTIHSAYIHVSGDYRVLFRIRFPFSVRTYARDVIEQYQWRLVRSSCWSPHLETIVTQGSYEAMRAVVRADQEVVFHVASTHWIAGQCLSVQVGSKTGVEGALQLLQCHVFHEVTHW</sequence>
<keyword evidence="4" id="KW-0812">Transmembrane</keyword>
<dbReference type="GO" id="GO:0031267">
    <property type="term" value="F:small GTPase binding"/>
    <property type="evidence" value="ECO:0007669"/>
    <property type="project" value="TreeGrafter"/>
</dbReference>
<evidence type="ECO:0000256" key="2">
    <source>
        <dbReference type="ARBA" id="ARBA00022614"/>
    </source>
</evidence>
<proteinExistence type="predicted"/>
<accession>K3WA85</accession>
<dbReference type="InterPro" id="IPR032675">
    <property type="entry name" value="LRR_dom_sf"/>
</dbReference>
<dbReference type="AlphaFoldDB" id="K3WA85"/>
<dbReference type="PANTHER" id="PTHR24113:SF12">
    <property type="entry name" value="RAN GTPASE-ACTIVATING PROTEIN 1"/>
    <property type="match status" value="1"/>
</dbReference>
<organism evidence="5 6">
    <name type="scientific">Globisporangium ultimum (strain ATCC 200006 / CBS 805.95 / DAOM BR144)</name>
    <name type="common">Pythium ultimum</name>
    <dbReference type="NCBI Taxonomy" id="431595"/>
    <lineage>
        <taxon>Eukaryota</taxon>
        <taxon>Sar</taxon>
        <taxon>Stramenopiles</taxon>
        <taxon>Oomycota</taxon>
        <taxon>Peronosporomycetes</taxon>
        <taxon>Pythiales</taxon>
        <taxon>Pythiaceae</taxon>
        <taxon>Globisporangium</taxon>
    </lineage>
</organism>
<dbReference type="Proteomes" id="UP000019132">
    <property type="component" value="Unassembled WGS sequence"/>
</dbReference>
<dbReference type="GO" id="GO:0005634">
    <property type="term" value="C:nucleus"/>
    <property type="evidence" value="ECO:0007669"/>
    <property type="project" value="TreeGrafter"/>
</dbReference>
<dbReference type="STRING" id="431595.K3WA85"/>
<reference evidence="5" key="3">
    <citation type="submission" date="2015-02" db="UniProtKB">
        <authorList>
            <consortium name="EnsemblProtists"/>
        </authorList>
    </citation>
    <scope>IDENTIFICATION</scope>
    <source>
        <strain evidence="5">DAOM BR144</strain>
    </source>
</reference>
<keyword evidence="3" id="KW-0677">Repeat</keyword>
<evidence type="ECO:0000256" key="4">
    <source>
        <dbReference type="SAM" id="Phobius"/>
    </source>
</evidence>
<keyword evidence="4" id="KW-0472">Membrane</keyword>
<evidence type="ECO:0000313" key="5">
    <source>
        <dbReference type="EnsemblProtists" id="PYU1_T001876"/>
    </source>
</evidence>
<keyword evidence="6" id="KW-1185">Reference proteome</keyword>
<dbReference type="PANTHER" id="PTHR24113">
    <property type="entry name" value="RAN GTPASE-ACTIVATING PROTEIN 1"/>
    <property type="match status" value="1"/>
</dbReference>
<dbReference type="EMBL" id="GL376634">
    <property type="status" value="NOT_ANNOTATED_CDS"/>
    <property type="molecule type" value="Genomic_DNA"/>
</dbReference>
<keyword evidence="4" id="KW-1133">Transmembrane helix</keyword>
<name>K3WA85_GLOUD</name>
<feature type="transmembrane region" description="Helical" evidence="4">
    <location>
        <begin position="12"/>
        <end position="31"/>
    </location>
</feature>
<evidence type="ECO:0000313" key="6">
    <source>
        <dbReference type="Proteomes" id="UP000019132"/>
    </source>
</evidence>
<reference evidence="6" key="2">
    <citation type="submission" date="2010-04" db="EMBL/GenBank/DDBJ databases">
        <authorList>
            <person name="Buell R."/>
            <person name="Hamilton J."/>
            <person name="Hostetler J."/>
        </authorList>
    </citation>
    <scope>NUCLEOTIDE SEQUENCE [LARGE SCALE GENOMIC DNA]</scope>
    <source>
        <strain evidence="6">DAOM:BR144</strain>
    </source>
</reference>
<dbReference type="VEuPathDB" id="FungiDB:PYU1_G001874"/>
<evidence type="ECO:0000256" key="3">
    <source>
        <dbReference type="ARBA" id="ARBA00022737"/>
    </source>
</evidence>
<dbReference type="EnsemblProtists" id="PYU1_T001876">
    <property type="protein sequence ID" value="PYU1_T001876"/>
    <property type="gene ID" value="PYU1_G001874"/>
</dbReference>
<dbReference type="Gene3D" id="3.80.10.10">
    <property type="entry name" value="Ribonuclease Inhibitor"/>
    <property type="match status" value="1"/>
</dbReference>
<dbReference type="HOGENOM" id="CLU_550431_0_0_1"/>
<dbReference type="eggNOG" id="ENOG502SDC4">
    <property type="taxonomic scope" value="Eukaryota"/>
</dbReference>
<dbReference type="SUPFAM" id="SSF52047">
    <property type="entry name" value="RNI-like"/>
    <property type="match status" value="1"/>
</dbReference>
<evidence type="ECO:0000256" key="1">
    <source>
        <dbReference type="ARBA" id="ARBA00022468"/>
    </source>
</evidence>
<reference evidence="6" key="1">
    <citation type="journal article" date="2010" name="Genome Biol.">
        <title>Genome sequence of the necrotrophic plant pathogen Pythium ultimum reveals original pathogenicity mechanisms and effector repertoire.</title>
        <authorList>
            <person name="Levesque C.A."/>
            <person name="Brouwer H."/>
            <person name="Cano L."/>
            <person name="Hamilton J.P."/>
            <person name="Holt C."/>
            <person name="Huitema E."/>
            <person name="Raffaele S."/>
            <person name="Robideau G.P."/>
            <person name="Thines M."/>
            <person name="Win J."/>
            <person name="Zerillo M.M."/>
            <person name="Beakes G.W."/>
            <person name="Boore J.L."/>
            <person name="Busam D."/>
            <person name="Dumas B."/>
            <person name="Ferriera S."/>
            <person name="Fuerstenberg S.I."/>
            <person name="Gachon C.M."/>
            <person name="Gaulin E."/>
            <person name="Govers F."/>
            <person name="Grenville-Briggs L."/>
            <person name="Horner N."/>
            <person name="Hostetler J."/>
            <person name="Jiang R.H."/>
            <person name="Johnson J."/>
            <person name="Krajaejun T."/>
            <person name="Lin H."/>
            <person name="Meijer H.J."/>
            <person name="Moore B."/>
            <person name="Morris P."/>
            <person name="Phuntmart V."/>
            <person name="Puiu D."/>
            <person name="Shetty J."/>
            <person name="Stajich J.E."/>
            <person name="Tripathy S."/>
            <person name="Wawra S."/>
            <person name="van West P."/>
            <person name="Whitty B.R."/>
            <person name="Coutinho P.M."/>
            <person name="Henrissat B."/>
            <person name="Martin F."/>
            <person name="Thomas P.D."/>
            <person name="Tyler B.M."/>
            <person name="De Vries R.P."/>
            <person name="Kamoun S."/>
            <person name="Yandell M."/>
            <person name="Tisserat N."/>
            <person name="Buell C.R."/>
        </authorList>
    </citation>
    <scope>NUCLEOTIDE SEQUENCE</scope>
    <source>
        <strain evidence="6">DAOM:BR144</strain>
    </source>
</reference>
<dbReference type="GO" id="GO:0005096">
    <property type="term" value="F:GTPase activator activity"/>
    <property type="evidence" value="ECO:0007669"/>
    <property type="project" value="UniProtKB-KW"/>
</dbReference>
<dbReference type="InterPro" id="IPR027038">
    <property type="entry name" value="RanGap"/>
</dbReference>
<dbReference type="OMA" id="PHHRVYI"/>
<dbReference type="Pfam" id="PF13516">
    <property type="entry name" value="LRR_6"/>
    <property type="match status" value="1"/>
</dbReference>
<protein>
    <submittedName>
        <fullName evidence="5">Uncharacterized protein</fullName>
    </submittedName>
</protein>
<dbReference type="GO" id="GO:0048471">
    <property type="term" value="C:perinuclear region of cytoplasm"/>
    <property type="evidence" value="ECO:0007669"/>
    <property type="project" value="TreeGrafter"/>
</dbReference>